<accession>A0AAU7IVZ5</accession>
<dbReference type="GO" id="GO:0016747">
    <property type="term" value="F:acyltransferase activity, transferring groups other than amino-acyl groups"/>
    <property type="evidence" value="ECO:0007669"/>
    <property type="project" value="InterPro"/>
</dbReference>
<dbReference type="Pfam" id="PF13302">
    <property type="entry name" value="Acetyltransf_3"/>
    <property type="match status" value="1"/>
</dbReference>
<dbReference type="PROSITE" id="PS51186">
    <property type="entry name" value="GNAT"/>
    <property type="match status" value="1"/>
</dbReference>
<dbReference type="InterPro" id="IPR000182">
    <property type="entry name" value="GNAT_dom"/>
</dbReference>
<gene>
    <name evidence="2" type="ORF">F0320_11615</name>
</gene>
<dbReference type="AlphaFoldDB" id="A0AAU7IVZ5"/>
<dbReference type="InterPro" id="IPR016181">
    <property type="entry name" value="Acyl_CoA_acyltransferase"/>
</dbReference>
<evidence type="ECO:0000259" key="1">
    <source>
        <dbReference type="PROSITE" id="PS51186"/>
    </source>
</evidence>
<dbReference type="InterPro" id="IPR051531">
    <property type="entry name" value="N-acetyltransferase"/>
</dbReference>
<feature type="domain" description="N-acetyltransferase" evidence="1">
    <location>
        <begin position="22"/>
        <end position="187"/>
    </location>
</feature>
<dbReference type="SUPFAM" id="SSF55729">
    <property type="entry name" value="Acyl-CoA N-acyltransferases (Nat)"/>
    <property type="match status" value="1"/>
</dbReference>
<reference evidence="2" key="1">
    <citation type="submission" date="2023-05" db="EMBL/GenBank/DDBJ databases">
        <title>Complete genome sequence data from fresh produce 2nd batch.</title>
        <authorList>
            <person name="Stein M."/>
            <person name="Cho G.-S."/>
            <person name="Brinks E."/>
            <person name="Franz C.M.A.P."/>
        </authorList>
    </citation>
    <scope>NUCLEOTIDE SEQUENCE [LARGE SCALE GENOMIC DNA]</scope>
    <source>
        <strain evidence="2">E1</strain>
    </source>
</reference>
<sequence length="192" mass="22725">MKITGDMRKKMEDRLPFQTPRLRLRPLASADLSQLVGYRNQPEVARFQSWERFTTRDAEKLYAQQILLEFNSDDTWYQIIVERQTDGAVAGDIGVHFFDEGRQAELGMTFDMKYQKQGYAREALNAVITLLFTHYAKHRLIAVVDIRNTPAVNLLEKLHFRREAHYRQNVFFKGEWGDEYLYALLREEYLQP</sequence>
<proteinExistence type="predicted"/>
<dbReference type="Gene3D" id="3.40.630.30">
    <property type="match status" value="1"/>
</dbReference>
<dbReference type="EC" id="2.-.-.-" evidence="2"/>
<organism evidence="2 3">
    <name type="scientific">Enterobacter dykesii</name>
    <dbReference type="NCBI Taxonomy" id="2797506"/>
    <lineage>
        <taxon>Bacteria</taxon>
        <taxon>Pseudomonadati</taxon>
        <taxon>Pseudomonadota</taxon>
        <taxon>Gammaproteobacteria</taxon>
        <taxon>Enterobacterales</taxon>
        <taxon>Enterobacteriaceae</taxon>
        <taxon>Enterobacter</taxon>
    </lineage>
</organism>
<dbReference type="PANTHER" id="PTHR43792:SF1">
    <property type="entry name" value="N-ACETYLTRANSFERASE DOMAIN-CONTAINING PROTEIN"/>
    <property type="match status" value="1"/>
</dbReference>
<name>A0AAU7IVZ5_9ENTR</name>
<dbReference type="Proteomes" id="UP000323234">
    <property type="component" value="Chromosome"/>
</dbReference>
<dbReference type="PANTHER" id="PTHR43792">
    <property type="entry name" value="GNAT FAMILY, PUTATIVE (AFU_ORTHOLOGUE AFUA_3G00765)-RELATED-RELATED"/>
    <property type="match status" value="1"/>
</dbReference>
<evidence type="ECO:0000313" key="2">
    <source>
        <dbReference type="EMBL" id="XBN37998.1"/>
    </source>
</evidence>
<keyword evidence="3" id="KW-1185">Reference proteome</keyword>
<dbReference type="KEGG" id="edy:F0320_11615"/>
<dbReference type="RefSeq" id="WP_233443215.1">
    <property type="nucleotide sequence ID" value="NZ_CP126604.1"/>
</dbReference>
<protein>
    <submittedName>
        <fullName evidence="2">GNAT family protein</fullName>
        <ecNumber evidence="2">2.-.-.-</ecNumber>
    </submittedName>
</protein>
<keyword evidence="2" id="KW-0808">Transferase</keyword>
<dbReference type="EMBL" id="CP126604">
    <property type="protein sequence ID" value="XBN37998.1"/>
    <property type="molecule type" value="Genomic_DNA"/>
</dbReference>
<evidence type="ECO:0000313" key="3">
    <source>
        <dbReference type="Proteomes" id="UP000323234"/>
    </source>
</evidence>